<gene>
    <name evidence="6 8" type="primary">hisC</name>
    <name evidence="8" type="ORF">L1O03_00455</name>
</gene>
<comment type="caution">
    <text evidence="8">The sequence shown here is derived from an EMBL/GenBank/DDBJ whole genome shotgun (WGS) entry which is preliminary data.</text>
</comment>
<dbReference type="InterPro" id="IPR004839">
    <property type="entry name" value="Aminotransferase_I/II_large"/>
</dbReference>
<comment type="cofactor">
    <cofactor evidence="1 6">
        <name>pyridoxal 5'-phosphate</name>
        <dbReference type="ChEBI" id="CHEBI:597326"/>
    </cofactor>
</comment>
<dbReference type="Gene3D" id="3.40.640.10">
    <property type="entry name" value="Type I PLP-dependent aspartate aminotransferase-like (Major domain)"/>
    <property type="match status" value="1"/>
</dbReference>
<evidence type="ECO:0000256" key="1">
    <source>
        <dbReference type="ARBA" id="ARBA00001933"/>
    </source>
</evidence>
<comment type="subunit">
    <text evidence="2 6">Homodimer.</text>
</comment>
<dbReference type="InterPro" id="IPR050106">
    <property type="entry name" value="HistidinolP_aminotransfase"/>
</dbReference>
<comment type="pathway">
    <text evidence="6">Amino-acid biosynthesis; L-histidine biosynthesis; L-histidine from 5-phospho-alpha-D-ribose 1-diphosphate: step 7/9.</text>
</comment>
<dbReference type="InterPro" id="IPR015422">
    <property type="entry name" value="PyrdxlP-dep_Trfase_small"/>
</dbReference>
<dbReference type="CDD" id="cd00609">
    <property type="entry name" value="AAT_like"/>
    <property type="match status" value="1"/>
</dbReference>
<dbReference type="PANTHER" id="PTHR43643">
    <property type="entry name" value="HISTIDINOL-PHOSPHATE AMINOTRANSFERASE 2"/>
    <property type="match status" value="1"/>
</dbReference>
<keyword evidence="6" id="KW-0368">Histidine biosynthesis</keyword>
<comment type="catalytic activity">
    <reaction evidence="6">
        <text>L-histidinol phosphate + 2-oxoglutarate = 3-(imidazol-4-yl)-2-oxopropyl phosphate + L-glutamate</text>
        <dbReference type="Rhea" id="RHEA:23744"/>
        <dbReference type="ChEBI" id="CHEBI:16810"/>
        <dbReference type="ChEBI" id="CHEBI:29985"/>
        <dbReference type="ChEBI" id="CHEBI:57766"/>
        <dbReference type="ChEBI" id="CHEBI:57980"/>
        <dbReference type="EC" id="2.6.1.9"/>
    </reaction>
</comment>
<dbReference type="PROSITE" id="PS00599">
    <property type="entry name" value="AA_TRANSFER_CLASS_2"/>
    <property type="match status" value="1"/>
</dbReference>
<dbReference type="InterPro" id="IPR024892">
    <property type="entry name" value="ArAT"/>
</dbReference>
<dbReference type="AlphaFoldDB" id="A0A9X1QNR8"/>
<dbReference type="RefSeq" id="WP_236117468.1">
    <property type="nucleotide sequence ID" value="NZ_JAKGSI010000001.1"/>
</dbReference>
<evidence type="ECO:0000256" key="5">
    <source>
        <dbReference type="ARBA" id="ARBA00022898"/>
    </source>
</evidence>
<evidence type="ECO:0000259" key="7">
    <source>
        <dbReference type="Pfam" id="PF00155"/>
    </source>
</evidence>
<keyword evidence="6" id="KW-0028">Amino-acid biosynthesis</keyword>
<accession>A0A9X1QNR8</accession>
<dbReference type="InterPro" id="IPR015424">
    <property type="entry name" value="PyrdxlP-dep_Trfase"/>
</dbReference>
<dbReference type="NCBIfam" id="NF002878">
    <property type="entry name" value="PRK03321.1"/>
    <property type="match status" value="1"/>
</dbReference>
<evidence type="ECO:0000256" key="4">
    <source>
        <dbReference type="ARBA" id="ARBA00022679"/>
    </source>
</evidence>
<dbReference type="NCBIfam" id="TIGR01141">
    <property type="entry name" value="hisC"/>
    <property type="match status" value="1"/>
</dbReference>
<protein>
    <recommendedName>
        <fullName evidence="6">Histidinol-phosphate aminotransferase</fullName>
        <ecNumber evidence="6">2.6.1.9</ecNumber>
    </recommendedName>
    <alternativeName>
        <fullName evidence="6">Imidazole acetol-phosphate transaminase</fullName>
    </alternativeName>
</protein>
<name>A0A9X1QNR8_9CORY</name>
<feature type="modified residue" description="N6-(pyridoxal phosphate)lysine" evidence="6">
    <location>
        <position position="213"/>
    </location>
</feature>
<dbReference type="GO" id="GO:0004400">
    <property type="term" value="F:histidinol-phosphate transaminase activity"/>
    <property type="evidence" value="ECO:0007669"/>
    <property type="project" value="UniProtKB-UniRule"/>
</dbReference>
<comment type="similarity">
    <text evidence="6">Belongs to the class-II pyridoxal-phosphate-dependent aminotransferase family. Histidinol-phosphate aminotransferase subfamily.</text>
</comment>
<dbReference type="Proteomes" id="UP001139336">
    <property type="component" value="Unassembled WGS sequence"/>
</dbReference>
<dbReference type="InterPro" id="IPR001917">
    <property type="entry name" value="Aminotrans_II_pyridoxalP_BS"/>
</dbReference>
<dbReference type="HAMAP" id="MF_01023">
    <property type="entry name" value="HisC_aminotrans_2"/>
    <property type="match status" value="1"/>
</dbReference>
<evidence type="ECO:0000256" key="2">
    <source>
        <dbReference type="ARBA" id="ARBA00011738"/>
    </source>
</evidence>
<dbReference type="GO" id="GO:0000105">
    <property type="term" value="P:L-histidine biosynthetic process"/>
    <property type="evidence" value="ECO:0007669"/>
    <property type="project" value="UniProtKB-UniRule"/>
</dbReference>
<keyword evidence="4 6" id="KW-0808">Transferase</keyword>
<dbReference type="Pfam" id="PF00155">
    <property type="entry name" value="Aminotran_1_2"/>
    <property type="match status" value="1"/>
</dbReference>
<dbReference type="InterPro" id="IPR015421">
    <property type="entry name" value="PyrdxlP-dep_Trfase_major"/>
</dbReference>
<dbReference type="PANTHER" id="PTHR43643:SF3">
    <property type="entry name" value="HISTIDINOL-PHOSPHATE AMINOTRANSFERASE"/>
    <property type="match status" value="1"/>
</dbReference>
<reference evidence="8" key="1">
    <citation type="submission" date="2022-01" db="EMBL/GenBank/DDBJ databases">
        <title>Corynebacterium sp. nov isolated from isolated from the feces of the greater white-fronted geese (Anser albifrons) at Poyang Lake, PR China.</title>
        <authorList>
            <person name="Liu Q."/>
        </authorList>
    </citation>
    <scope>NUCLEOTIDE SEQUENCE</scope>
    <source>
        <strain evidence="8">JCM 32435</strain>
    </source>
</reference>
<keyword evidence="5 6" id="KW-0663">Pyridoxal phosphate</keyword>
<dbReference type="InterPro" id="IPR005861">
    <property type="entry name" value="HisP_aminotrans"/>
</dbReference>
<dbReference type="SUPFAM" id="SSF53383">
    <property type="entry name" value="PLP-dependent transferases"/>
    <property type="match status" value="1"/>
</dbReference>
<dbReference type="EMBL" id="JAKGSI010000001">
    <property type="protein sequence ID" value="MCF4005657.1"/>
    <property type="molecule type" value="Genomic_DNA"/>
</dbReference>
<dbReference type="GO" id="GO:0030170">
    <property type="term" value="F:pyridoxal phosphate binding"/>
    <property type="evidence" value="ECO:0007669"/>
    <property type="project" value="InterPro"/>
</dbReference>
<keyword evidence="9" id="KW-1185">Reference proteome</keyword>
<keyword evidence="3 6" id="KW-0032">Aminotransferase</keyword>
<evidence type="ECO:0000313" key="8">
    <source>
        <dbReference type="EMBL" id="MCF4005657.1"/>
    </source>
</evidence>
<sequence length="348" mass="37472">MIRAEVAALPAYVPGKDRPHAVKLSSNEVATCPVPQVKDAVQEALENPNRYPDTNATALKKALAEYLGLSPEQLAVGSGSSALCQQLVQVCCHDGDEVIFPWRSFEAYPMFATVHGAQEKTVALTDSQGLDLPGMIAAITDRTRLIFVCNPNNPSGSTITRQDFHEFMDAVPDDVLVALDEAYFEYNRAEDTPNAVEEIARYDNLVGMRTFSKAWGLAGLRVGYAFGNPEIIEAVNKVAPPFSVSTVSQAAAICCLEHAPEVMASTADTITQRDRAADALGAQHSQANFIWLPSEDPAKPAALAEALAEEGIIVRAYPDGLRVSITTKKETDALIAAWEKVTARGLSI</sequence>
<dbReference type="Gene3D" id="3.90.1150.10">
    <property type="entry name" value="Aspartate Aminotransferase, domain 1"/>
    <property type="match status" value="1"/>
</dbReference>
<dbReference type="EC" id="2.6.1.9" evidence="6"/>
<evidence type="ECO:0000256" key="3">
    <source>
        <dbReference type="ARBA" id="ARBA00022576"/>
    </source>
</evidence>
<feature type="domain" description="Aminotransferase class I/classII large" evidence="7">
    <location>
        <begin position="21"/>
        <end position="336"/>
    </location>
</feature>
<evidence type="ECO:0000256" key="6">
    <source>
        <dbReference type="HAMAP-Rule" id="MF_01023"/>
    </source>
</evidence>
<proteinExistence type="inferred from homology"/>
<organism evidence="8 9">
    <name type="scientific">Corynebacterium uropygiale</name>
    <dbReference type="NCBI Taxonomy" id="1775911"/>
    <lineage>
        <taxon>Bacteria</taxon>
        <taxon>Bacillati</taxon>
        <taxon>Actinomycetota</taxon>
        <taxon>Actinomycetes</taxon>
        <taxon>Mycobacteriales</taxon>
        <taxon>Corynebacteriaceae</taxon>
        <taxon>Corynebacterium</taxon>
    </lineage>
</organism>
<evidence type="ECO:0000313" key="9">
    <source>
        <dbReference type="Proteomes" id="UP001139336"/>
    </source>
</evidence>